<evidence type="ECO:0000313" key="1">
    <source>
        <dbReference type="EMBL" id="KAJ7561668.1"/>
    </source>
</evidence>
<sequence>MRPTVAVWGSFLWQSTPPLCGLHVPHTHWTFSCIPSNACLGSVRFSRGHLRLWASSHASAAPPPFSAHSAGNATLFFGSFKMILIFLLVPCVPLIPFVNAGSTSRSPLAPASRFSSSCLSGYTSSRVICGAWLLLQGSQPWTCPQPQRAWPSTISSSCSLSGLMCSNSWTSCAPSTLF</sequence>
<organism evidence="1 2">
    <name type="scientific">Diphasiastrum complanatum</name>
    <name type="common">Issler's clubmoss</name>
    <name type="synonym">Lycopodium complanatum</name>
    <dbReference type="NCBI Taxonomy" id="34168"/>
    <lineage>
        <taxon>Eukaryota</taxon>
        <taxon>Viridiplantae</taxon>
        <taxon>Streptophyta</taxon>
        <taxon>Embryophyta</taxon>
        <taxon>Tracheophyta</taxon>
        <taxon>Lycopodiopsida</taxon>
        <taxon>Lycopodiales</taxon>
        <taxon>Lycopodiaceae</taxon>
        <taxon>Lycopodioideae</taxon>
        <taxon>Diphasiastrum</taxon>
    </lineage>
</organism>
<accession>A0ACC2E5J4</accession>
<dbReference type="EMBL" id="CM055094">
    <property type="protein sequence ID" value="KAJ7561668.1"/>
    <property type="molecule type" value="Genomic_DNA"/>
</dbReference>
<proteinExistence type="predicted"/>
<name>A0ACC2E5J4_DIPCM</name>
<reference evidence="2" key="1">
    <citation type="journal article" date="2024" name="Proc. Natl. Acad. Sci. U.S.A.">
        <title>Extraordinary preservation of gene collinearity over three hundred million years revealed in homosporous lycophytes.</title>
        <authorList>
            <person name="Li C."/>
            <person name="Wickell D."/>
            <person name="Kuo L.Y."/>
            <person name="Chen X."/>
            <person name="Nie B."/>
            <person name="Liao X."/>
            <person name="Peng D."/>
            <person name="Ji J."/>
            <person name="Jenkins J."/>
            <person name="Williams M."/>
            <person name="Shu S."/>
            <person name="Plott C."/>
            <person name="Barry K."/>
            <person name="Rajasekar S."/>
            <person name="Grimwood J."/>
            <person name="Han X."/>
            <person name="Sun S."/>
            <person name="Hou Z."/>
            <person name="He W."/>
            <person name="Dai G."/>
            <person name="Sun C."/>
            <person name="Schmutz J."/>
            <person name="Leebens-Mack J.H."/>
            <person name="Li F.W."/>
            <person name="Wang L."/>
        </authorList>
    </citation>
    <scope>NUCLEOTIDE SEQUENCE [LARGE SCALE GENOMIC DNA]</scope>
    <source>
        <strain evidence="2">cv. PW_Plant_1</strain>
    </source>
</reference>
<keyword evidence="2" id="KW-1185">Reference proteome</keyword>
<evidence type="ECO:0000313" key="2">
    <source>
        <dbReference type="Proteomes" id="UP001162992"/>
    </source>
</evidence>
<gene>
    <name evidence="1" type="ORF">O6H91_03G036800</name>
</gene>
<comment type="caution">
    <text evidence="1">The sequence shown here is derived from an EMBL/GenBank/DDBJ whole genome shotgun (WGS) entry which is preliminary data.</text>
</comment>
<protein>
    <submittedName>
        <fullName evidence="1">Uncharacterized protein</fullName>
    </submittedName>
</protein>
<dbReference type="Proteomes" id="UP001162992">
    <property type="component" value="Chromosome 3"/>
</dbReference>